<comment type="function">
    <text evidence="3">Catalyzes the hydrolysis of N-formyl-L-kynurenine to L-kynurenine, the second step in the kynurenine pathway of tryptophan degradation. Required for elimination of toxic metabolites.</text>
</comment>
<feature type="short sequence motif" description="HGGXW" evidence="3">
    <location>
        <begin position="43"/>
        <end position="47"/>
    </location>
</feature>
<dbReference type="VEuPathDB" id="AmoebaDB:DDB_G0283413"/>
<dbReference type="PaxDb" id="44689-DDB0185493"/>
<dbReference type="eggNOG" id="ENOG502S9TR">
    <property type="taxonomic scope" value="Eukaryota"/>
</dbReference>
<comment type="caution">
    <text evidence="5">The sequence shown here is derived from an EMBL/GenBank/DDBJ whole genome shotgun (WGS) entry which is preliminary data.</text>
</comment>
<dbReference type="InterPro" id="IPR029058">
    <property type="entry name" value="AB_hydrolase_fold"/>
</dbReference>
<evidence type="ECO:0000256" key="1">
    <source>
        <dbReference type="ARBA" id="ARBA00022801"/>
    </source>
</evidence>
<dbReference type="SMR" id="Q54R44"/>
<evidence type="ECO:0000259" key="4">
    <source>
        <dbReference type="Pfam" id="PF20434"/>
    </source>
</evidence>
<dbReference type="EMBL" id="AAFI02000055">
    <property type="protein sequence ID" value="EAL65691.1"/>
    <property type="molecule type" value="Genomic_DNA"/>
</dbReference>
<keyword evidence="2 3" id="KW-0823">Tryptophan catabolism</keyword>
<evidence type="ECO:0000313" key="5">
    <source>
        <dbReference type="EMBL" id="EAL65691.1"/>
    </source>
</evidence>
<feature type="domain" description="BD-FAE-like" evidence="4">
    <location>
        <begin position="22"/>
        <end position="248"/>
    </location>
</feature>
<dbReference type="Pfam" id="PF20434">
    <property type="entry name" value="BD-FAE"/>
    <property type="match status" value="1"/>
</dbReference>
<dbReference type="AlphaFoldDB" id="Q54R44"/>
<dbReference type="OMA" id="HSCGGHM"/>
<comment type="subunit">
    <text evidence="3">Homodimer.</text>
</comment>
<dbReference type="InterPro" id="IPR049492">
    <property type="entry name" value="BD-FAE-like_dom"/>
</dbReference>
<dbReference type="KEGG" id="ddi:DDB_G0283413"/>
<dbReference type="GO" id="GO:0004061">
    <property type="term" value="F:arylformamidase activity"/>
    <property type="evidence" value="ECO:0007669"/>
    <property type="project" value="UniProtKB-UniRule"/>
</dbReference>
<dbReference type="InterPro" id="IPR027519">
    <property type="entry name" value="KFase_ver/fungi-typ"/>
</dbReference>
<evidence type="ECO:0000256" key="3">
    <source>
        <dbReference type="HAMAP-Rule" id="MF_03014"/>
    </source>
</evidence>
<dbReference type="GO" id="GO:0019441">
    <property type="term" value="P:L-tryptophan catabolic process to kynurenine"/>
    <property type="evidence" value="ECO:0007669"/>
    <property type="project" value="UniProtKB-UniRule"/>
</dbReference>
<protein>
    <recommendedName>
        <fullName evidence="3">Kynurenine formamidase</fullName>
        <shortName evidence="3">KFA</shortName>
        <shortName evidence="3">KFase</shortName>
        <ecNumber evidence="3">3.5.1.9</ecNumber>
    </recommendedName>
    <alternativeName>
        <fullName evidence="3">Arylformamidase</fullName>
    </alternativeName>
    <alternativeName>
        <fullName evidence="3">N-formylkynurenine formamidase</fullName>
        <shortName evidence="3">FKF</shortName>
    </alternativeName>
</protein>
<dbReference type="Gene3D" id="3.40.50.1820">
    <property type="entry name" value="alpha/beta hydrolase"/>
    <property type="match status" value="1"/>
</dbReference>
<gene>
    <name evidence="5" type="ORF">DDB_G0283413</name>
</gene>
<dbReference type="ESTHER" id="dicdi-q54r44">
    <property type="family name" value="Kynurenine-formamidase"/>
</dbReference>
<dbReference type="InParanoid" id="Q54R44"/>
<dbReference type="dictyBase" id="DDB_G0283413"/>
<name>Q54R44_DICDI</name>
<reference evidence="5 6" key="1">
    <citation type="journal article" date="2005" name="Nature">
        <title>The genome of the social amoeba Dictyostelium discoideum.</title>
        <authorList>
            <consortium name="The Dictyostelium discoideum Sequencing Consortium"/>
            <person name="Eichinger L."/>
            <person name="Pachebat J.A."/>
            <person name="Glockner G."/>
            <person name="Rajandream M.A."/>
            <person name="Sucgang R."/>
            <person name="Berriman M."/>
            <person name="Song J."/>
            <person name="Olsen R."/>
            <person name="Szafranski K."/>
            <person name="Xu Q."/>
            <person name="Tunggal B."/>
            <person name="Kummerfeld S."/>
            <person name="Madera M."/>
            <person name="Konfortov B.A."/>
            <person name="Rivero F."/>
            <person name="Bankier A.T."/>
            <person name="Lehmann R."/>
            <person name="Hamlin N."/>
            <person name="Davies R."/>
            <person name="Gaudet P."/>
            <person name="Fey P."/>
            <person name="Pilcher K."/>
            <person name="Chen G."/>
            <person name="Saunders D."/>
            <person name="Sodergren E."/>
            <person name="Davis P."/>
            <person name="Kerhornou A."/>
            <person name="Nie X."/>
            <person name="Hall N."/>
            <person name="Anjard C."/>
            <person name="Hemphill L."/>
            <person name="Bason N."/>
            <person name="Farbrother P."/>
            <person name="Desany B."/>
            <person name="Just E."/>
            <person name="Morio T."/>
            <person name="Rost R."/>
            <person name="Churcher C."/>
            <person name="Cooper J."/>
            <person name="Haydock S."/>
            <person name="van Driessche N."/>
            <person name="Cronin A."/>
            <person name="Goodhead I."/>
            <person name="Muzny D."/>
            <person name="Mourier T."/>
            <person name="Pain A."/>
            <person name="Lu M."/>
            <person name="Harper D."/>
            <person name="Lindsay R."/>
            <person name="Hauser H."/>
            <person name="James K."/>
            <person name="Quiles M."/>
            <person name="Madan Babu M."/>
            <person name="Saito T."/>
            <person name="Buchrieser C."/>
            <person name="Wardroper A."/>
            <person name="Felder M."/>
            <person name="Thangavelu M."/>
            <person name="Johnson D."/>
            <person name="Knights A."/>
            <person name="Loulseged H."/>
            <person name="Mungall K."/>
            <person name="Oliver K."/>
            <person name="Price C."/>
            <person name="Quail M.A."/>
            <person name="Urushihara H."/>
            <person name="Hernandez J."/>
            <person name="Rabbinowitsch E."/>
            <person name="Steffen D."/>
            <person name="Sanders M."/>
            <person name="Ma J."/>
            <person name="Kohara Y."/>
            <person name="Sharp S."/>
            <person name="Simmonds M."/>
            <person name="Spiegler S."/>
            <person name="Tivey A."/>
            <person name="Sugano S."/>
            <person name="White B."/>
            <person name="Walker D."/>
            <person name="Woodward J."/>
            <person name="Winckler T."/>
            <person name="Tanaka Y."/>
            <person name="Shaulsky G."/>
            <person name="Schleicher M."/>
            <person name="Weinstock G."/>
            <person name="Rosenthal A."/>
            <person name="Cox E.C."/>
            <person name="Chisholm R.L."/>
            <person name="Gibbs R."/>
            <person name="Loomis W.F."/>
            <person name="Platzer M."/>
            <person name="Kay R.R."/>
            <person name="Williams J."/>
            <person name="Dear P.H."/>
            <person name="Noegel A.A."/>
            <person name="Barrell B."/>
            <person name="Kuspa A."/>
        </authorList>
    </citation>
    <scope>NUCLEOTIDE SEQUENCE [LARGE SCALE GENOMIC DNA]</scope>
    <source>
        <strain evidence="5 6">AX4</strain>
    </source>
</reference>
<accession>Q54R44</accession>
<comment type="domain">
    <text evidence="3">The main chain amide nitrogen atoms of the second glycine and its adjacent residue in the HGGXW motif define the oxyanion hole, and stabilize the oxyanion that forms during the nucleophilic attack by the catalytic serine during substrate cleavage.</text>
</comment>
<dbReference type="Proteomes" id="UP000002195">
    <property type="component" value="Unassembled WGS sequence"/>
</dbReference>
<keyword evidence="6" id="KW-1185">Reference proteome</keyword>
<dbReference type="Reactome" id="R-DDI-8964038">
    <property type="pathway name" value="LDL clearance"/>
</dbReference>
<comment type="similarity">
    <text evidence="3">Belongs to the kynurenine formamidase family.</text>
</comment>
<dbReference type="RefSeq" id="XP_639047.1">
    <property type="nucleotide sequence ID" value="XM_633955.1"/>
</dbReference>
<comment type="catalytic activity">
    <reaction evidence="3">
        <text>N-formyl-L-kynurenine + H2O = L-kynurenine + formate + H(+)</text>
        <dbReference type="Rhea" id="RHEA:13009"/>
        <dbReference type="ChEBI" id="CHEBI:15377"/>
        <dbReference type="ChEBI" id="CHEBI:15378"/>
        <dbReference type="ChEBI" id="CHEBI:15740"/>
        <dbReference type="ChEBI" id="CHEBI:57959"/>
        <dbReference type="ChEBI" id="CHEBI:58629"/>
        <dbReference type="EC" id="3.5.1.9"/>
    </reaction>
</comment>
<dbReference type="SUPFAM" id="SSF53474">
    <property type="entry name" value="alpha/beta-Hydrolases"/>
    <property type="match status" value="1"/>
</dbReference>
<evidence type="ECO:0000313" key="6">
    <source>
        <dbReference type="Proteomes" id="UP000002195"/>
    </source>
</evidence>
<dbReference type="STRING" id="44689.Q54R44"/>
<feature type="active site" evidence="3">
    <location>
        <position position="236"/>
    </location>
</feature>
<comment type="pathway">
    <text evidence="3">Amino-acid degradation; L-tryptophan degradation via kynurenine pathway; L-kynurenine from L-tryptophan: step 2/2.</text>
</comment>
<proteinExistence type="inferred from homology"/>
<dbReference type="HOGENOM" id="CLU_016852_1_1_1"/>
<sequence length="303" mass="35130">MVKIIEKLDIEYLNTGKDGHKLDLYYQDNDENNENRPLLVYVHGGFWVDRDKKGYSGLGHYFAQEMNVATAIINYRLSSKDINKPEVLYPNHNEDLVQSLIWLIENNNKHENTGDNKPIYSNKKIVLMGHSVGGHMITLVGLEWEKYIDQLKLDTCKKSYKQSLIGFIGIQGLYNLKALYEDFPNYKPDITLGFGTDDPNRWYDTVSVNEIINNSNNNNIDYTTTQSWMIVHSPDDPWVNNRQAIDCVNHLKDKLSFKNVILEQDLNGAHFEVIDNLGNKLQPSADKFRQIIKNFFSNYIFNK</sequence>
<organism evidence="5 6">
    <name type="scientific">Dictyostelium discoideum</name>
    <name type="common">Social amoeba</name>
    <dbReference type="NCBI Taxonomy" id="44689"/>
    <lineage>
        <taxon>Eukaryota</taxon>
        <taxon>Amoebozoa</taxon>
        <taxon>Evosea</taxon>
        <taxon>Eumycetozoa</taxon>
        <taxon>Dictyostelia</taxon>
        <taxon>Dictyosteliales</taxon>
        <taxon>Dictyosteliaceae</taxon>
        <taxon>Dictyostelium</taxon>
    </lineage>
</organism>
<keyword evidence="1 3" id="KW-0378">Hydrolase</keyword>
<dbReference type="PhylomeDB" id="Q54R44"/>
<dbReference type="GeneID" id="8624072"/>
<dbReference type="HAMAP" id="MF_03014">
    <property type="entry name" value="KFase"/>
    <property type="match status" value="1"/>
</dbReference>
<dbReference type="EC" id="3.5.1.9" evidence="3"/>
<feature type="active site" evidence="3">
    <location>
        <position position="270"/>
    </location>
</feature>
<evidence type="ECO:0000256" key="2">
    <source>
        <dbReference type="ARBA" id="ARBA00023079"/>
    </source>
</evidence>
<dbReference type="InterPro" id="IPR050300">
    <property type="entry name" value="GDXG_lipolytic_enzyme"/>
</dbReference>
<dbReference type="UniPathway" id="UPA00333">
    <property type="reaction ID" value="UER00454"/>
</dbReference>
<dbReference type="PANTHER" id="PTHR48081">
    <property type="entry name" value="AB HYDROLASE SUPERFAMILY PROTEIN C4A8.06C"/>
    <property type="match status" value="1"/>
</dbReference>
<dbReference type="PANTHER" id="PTHR48081:SF33">
    <property type="entry name" value="KYNURENINE FORMAMIDASE"/>
    <property type="match status" value="1"/>
</dbReference>
<feature type="active site" description="Nucleophile" evidence="3">
    <location>
        <position position="131"/>
    </location>
</feature>